<accession>A0ABV9T2A3</accession>
<dbReference type="Proteomes" id="UP001595818">
    <property type="component" value="Unassembled WGS sequence"/>
</dbReference>
<dbReference type="PANTHER" id="PTHR38011:SF12">
    <property type="entry name" value="BIFUNCTIONAL DEAMINASE-REDUCTASE DOMAIN PROTEIN"/>
    <property type="match status" value="1"/>
</dbReference>
<keyword evidence="3" id="KW-1185">Reference proteome</keyword>
<dbReference type="InterPro" id="IPR002734">
    <property type="entry name" value="RibDG_C"/>
</dbReference>
<comment type="caution">
    <text evidence="2">The sequence shown here is derived from an EMBL/GenBank/DDBJ whole genome shotgun (WGS) entry which is preliminary data.</text>
</comment>
<sequence length="244" mass="27059">MTENKEYIGKDKGDVKKTKVRVESFSISLDGYGAGPNQSIDTPLGIGGEELHNWFLPTQTFRNMHRSFDPRAGQGQVVGTTGLDDDFARRGFENIGAWILGRNMFGPVRGPWPDMNWKGWWGKNPPYHVPVYVLTHHARPPLEMEGGTTFHFVTEGIHDALDKARKAANGKDIRIGGGVDTVRQYLREGLIDELHIAIAPVLLGGGERLFEGVDLRALGYECVQFVASEKATHVVLQHKQSKGV</sequence>
<dbReference type="SUPFAM" id="SSF53597">
    <property type="entry name" value="Dihydrofolate reductase-like"/>
    <property type="match status" value="1"/>
</dbReference>
<dbReference type="Pfam" id="PF01872">
    <property type="entry name" value="RibD_C"/>
    <property type="match status" value="1"/>
</dbReference>
<evidence type="ECO:0000313" key="2">
    <source>
        <dbReference type="EMBL" id="MFC4872612.1"/>
    </source>
</evidence>
<dbReference type="Gene3D" id="3.40.430.10">
    <property type="entry name" value="Dihydrofolate Reductase, subunit A"/>
    <property type="match status" value="1"/>
</dbReference>
<feature type="domain" description="Bacterial bifunctional deaminase-reductase C-terminal" evidence="1">
    <location>
        <begin position="25"/>
        <end position="229"/>
    </location>
</feature>
<evidence type="ECO:0000313" key="3">
    <source>
        <dbReference type="Proteomes" id="UP001595818"/>
    </source>
</evidence>
<gene>
    <name evidence="2" type="ORF">ACFPFU_13025</name>
</gene>
<dbReference type="RefSeq" id="WP_377065157.1">
    <property type="nucleotide sequence ID" value="NZ_JBHSJJ010000006.1"/>
</dbReference>
<name>A0ABV9T2A3_9BACT</name>
<dbReference type="EMBL" id="JBHSJJ010000006">
    <property type="protein sequence ID" value="MFC4872612.1"/>
    <property type="molecule type" value="Genomic_DNA"/>
</dbReference>
<evidence type="ECO:0000259" key="1">
    <source>
        <dbReference type="Pfam" id="PF01872"/>
    </source>
</evidence>
<dbReference type="InterPro" id="IPR050765">
    <property type="entry name" value="Riboflavin_Biosynth_HTPR"/>
</dbReference>
<proteinExistence type="predicted"/>
<reference evidence="3" key="1">
    <citation type="journal article" date="2019" name="Int. J. Syst. Evol. Microbiol.">
        <title>The Global Catalogue of Microorganisms (GCM) 10K type strain sequencing project: providing services to taxonomists for standard genome sequencing and annotation.</title>
        <authorList>
            <consortium name="The Broad Institute Genomics Platform"/>
            <consortium name="The Broad Institute Genome Sequencing Center for Infectious Disease"/>
            <person name="Wu L."/>
            <person name="Ma J."/>
        </authorList>
    </citation>
    <scope>NUCLEOTIDE SEQUENCE [LARGE SCALE GENOMIC DNA]</scope>
    <source>
        <strain evidence="3">CGMCC 4.7466</strain>
    </source>
</reference>
<protein>
    <submittedName>
        <fullName evidence="2">Dihydrofolate reductase family protein</fullName>
    </submittedName>
</protein>
<organism evidence="2 3">
    <name type="scientific">Negadavirga shengliensis</name>
    <dbReference type="NCBI Taxonomy" id="1389218"/>
    <lineage>
        <taxon>Bacteria</taxon>
        <taxon>Pseudomonadati</taxon>
        <taxon>Bacteroidota</taxon>
        <taxon>Cytophagia</taxon>
        <taxon>Cytophagales</taxon>
        <taxon>Cyclobacteriaceae</taxon>
        <taxon>Negadavirga</taxon>
    </lineage>
</organism>
<dbReference type="PANTHER" id="PTHR38011">
    <property type="entry name" value="DIHYDROFOLATE REDUCTASE FAMILY PROTEIN (AFU_ORTHOLOGUE AFUA_8G06820)"/>
    <property type="match status" value="1"/>
</dbReference>
<dbReference type="InterPro" id="IPR024072">
    <property type="entry name" value="DHFR-like_dom_sf"/>
</dbReference>